<dbReference type="KEGG" id="bts:Btus_3185"/>
<evidence type="ECO:0000313" key="4">
    <source>
        <dbReference type="Proteomes" id="UP000002368"/>
    </source>
</evidence>
<comment type="similarity">
    <text evidence="1">Belongs to the short-chain fatty acyl-CoA assimilation regulator (ScfR) family.</text>
</comment>
<dbReference type="InterPro" id="IPR001387">
    <property type="entry name" value="Cro/C1-type_HTH"/>
</dbReference>
<proteinExistence type="inferred from homology"/>
<evidence type="ECO:0000256" key="1">
    <source>
        <dbReference type="ARBA" id="ARBA00007227"/>
    </source>
</evidence>
<evidence type="ECO:0000259" key="2">
    <source>
        <dbReference type="PROSITE" id="PS50943"/>
    </source>
</evidence>
<reference evidence="3 4" key="1">
    <citation type="journal article" date="2011" name="Stand. Genomic Sci.">
        <title>Complete genome sequence of the thermophilic, hydrogen-oxidizing Bacillus tusciae type strain (T2) and reclassification in the new genus, Kyrpidia gen. nov. as Kyrpidia tusciae comb. nov. and emendation of the family Alicyclobacillaceae da Costa and Rainey, 2010.</title>
        <authorList>
            <person name="Klenk H.P."/>
            <person name="Lapidus A."/>
            <person name="Chertkov O."/>
            <person name="Copeland A."/>
            <person name="Del Rio T.G."/>
            <person name="Nolan M."/>
            <person name="Lucas S."/>
            <person name="Chen F."/>
            <person name="Tice H."/>
            <person name="Cheng J.F."/>
            <person name="Han C."/>
            <person name="Bruce D."/>
            <person name="Goodwin L."/>
            <person name="Pitluck S."/>
            <person name="Pati A."/>
            <person name="Ivanova N."/>
            <person name="Mavromatis K."/>
            <person name="Daum C."/>
            <person name="Chen A."/>
            <person name="Palaniappan K."/>
            <person name="Chang Y.J."/>
            <person name="Land M."/>
            <person name="Hauser L."/>
            <person name="Jeffries C.D."/>
            <person name="Detter J.C."/>
            <person name="Rohde M."/>
            <person name="Abt B."/>
            <person name="Pukall R."/>
            <person name="Goker M."/>
            <person name="Bristow J."/>
            <person name="Markowitz V."/>
            <person name="Hugenholtz P."/>
            <person name="Eisen J.A."/>
        </authorList>
    </citation>
    <scope>NUCLEOTIDE SEQUENCE [LARGE SCALE GENOMIC DNA]</scope>
    <source>
        <strain evidence="3 4">DSM 2912</strain>
    </source>
</reference>
<dbReference type="HOGENOM" id="CLU_1641558_0_0_9"/>
<dbReference type="Gene3D" id="1.10.10.2910">
    <property type="match status" value="1"/>
</dbReference>
<gene>
    <name evidence="3" type="ordered locus">Btus_3185</name>
</gene>
<dbReference type="Pfam" id="PF06114">
    <property type="entry name" value="Peptidase_M78"/>
    <property type="match status" value="1"/>
</dbReference>
<organism evidence="3 4">
    <name type="scientific">Kyrpidia tusciae (strain DSM 2912 / NBRC 15312 / T2)</name>
    <name type="common">Bacillus tusciae</name>
    <dbReference type="NCBI Taxonomy" id="562970"/>
    <lineage>
        <taxon>Bacteria</taxon>
        <taxon>Bacillati</taxon>
        <taxon>Bacillota</taxon>
        <taxon>Bacilli</taxon>
        <taxon>Bacillales</taxon>
        <taxon>Alicyclobacillaceae</taxon>
        <taxon>Kyrpidia</taxon>
    </lineage>
</organism>
<name>D5WX15_KYRT2</name>
<keyword evidence="4" id="KW-1185">Reference proteome</keyword>
<evidence type="ECO:0000313" key="3">
    <source>
        <dbReference type="EMBL" id="ADG07796.1"/>
    </source>
</evidence>
<dbReference type="eggNOG" id="COG2856">
    <property type="taxonomic scope" value="Bacteria"/>
</dbReference>
<accession>D5WX15</accession>
<dbReference type="Pfam" id="PF01381">
    <property type="entry name" value="HTH_3"/>
    <property type="match status" value="1"/>
</dbReference>
<dbReference type="STRING" id="562970.Btus_3185"/>
<protein>
    <recommendedName>
        <fullName evidence="2">HTH cro/C1-type domain-containing protein</fullName>
    </recommendedName>
</protein>
<dbReference type="CDD" id="cd00093">
    <property type="entry name" value="HTH_XRE"/>
    <property type="match status" value="1"/>
</dbReference>
<dbReference type="InterPro" id="IPR010982">
    <property type="entry name" value="Lambda_DNA-bd_dom_sf"/>
</dbReference>
<dbReference type="GO" id="GO:0003677">
    <property type="term" value="F:DNA binding"/>
    <property type="evidence" value="ECO:0007669"/>
    <property type="project" value="InterPro"/>
</dbReference>
<dbReference type="EMBL" id="CP002017">
    <property type="protein sequence ID" value="ADG07796.1"/>
    <property type="molecule type" value="Genomic_DNA"/>
</dbReference>
<feature type="domain" description="HTH cro/C1-type" evidence="2">
    <location>
        <begin position="1"/>
        <end position="41"/>
    </location>
</feature>
<dbReference type="InterPro" id="IPR010359">
    <property type="entry name" value="IrrE_HExxH"/>
</dbReference>
<sequence>MAEMSNISRAAYRNIENGISSPKVSTLQDIVAAMGVKLEELVVPIKPLKSVRFRASKKLHRREQIFAQEDGGPAIVVNTWDRISVERRIFSAAHELGHLLLHLSVYRVEEESEVKAQENEANLFASHFLMPLSQTYTNLTLRRIWVRDCHVPHLISWRPAA</sequence>
<dbReference type="SUPFAM" id="SSF47413">
    <property type="entry name" value="lambda repressor-like DNA-binding domains"/>
    <property type="match status" value="1"/>
</dbReference>
<dbReference type="AlphaFoldDB" id="D5WX15"/>
<dbReference type="PROSITE" id="PS50943">
    <property type="entry name" value="HTH_CROC1"/>
    <property type="match status" value="1"/>
</dbReference>
<dbReference type="Proteomes" id="UP000002368">
    <property type="component" value="Chromosome"/>
</dbReference>
<dbReference type="PANTHER" id="PTHR43236:SF1">
    <property type="entry name" value="BLL7220 PROTEIN"/>
    <property type="match status" value="1"/>
</dbReference>
<dbReference type="PANTHER" id="PTHR43236">
    <property type="entry name" value="ANTITOXIN HIGA1"/>
    <property type="match status" value="1"/>
</dbReference>
<dbReference type="InterPro" id="IPR052345">
    <property type="entry name" value="Rad_response_metalloprotease"/>
</dbReference>